<name>A0ABR4JUG9_9EURO</name>
<evidence type="ECO:0000313" key="1">
    <source>
        <dbReference type="EMBL" id="KAL2843678.1"/>
    </source>
</evidence>
<evidence type="ECO:0000313" key="2">
    <source>
        <dbReference type="Proteomes" id="UP001610446"/>
    </source>
</evidence>
<keyword evidence="2" id="KW-1185">Reference proteome</keyword>
<gene>
    <name evidence="1" type="ORF">BJY01DRAFT_215593</name>
</gene>
<dbReference type="EMBL" id="JBFXLU010000088">
    <property type="protein sequence ID" value="KAL2843678.1"/>
    <property type="molecule type" value="Genomic_DNA"/>
</dbReference>
<sequence length="56" mass="6467">MRGKELLGLHEELNGWFALWPTHWKGIRFMENGNTRYLVSAAELGRSQPVDLVITQ</sequence>
<protein>
    <submittedName>
        <fullName evidence="1">Uncharacterized protein</fullName>
    </submittedName>
</protein>
<dbReference type="Proteomes" id="UP001610446">
    <property type="component" value="Unassembled WGS sequence"/>
</dbReference>
<proteinExistence type="predicted"/>
<comment type="caution">
    <text evidence="1">The sequence shown here is derived from an EMBL/GenBank/DDBJ whole genome shotgun (WGS) entry which is preliminary data.</text>
</comment>
<accession>A0ABR4JUG9</accession>
<organism evidence="1 2">
    <name type="scientific">Aspergillus pseudoustus</name>
    <dbReference type="NCBI Taxonomy" id="1810923"/>
    <lineage>
        <taxon>Eukaryota</taxon>
        <taxon>Fungi</taxon>
        <taxon>Dikarya</taxon>
        <taxon>Ascomycota</taxon>
        <taxon>Pezizomycotina</taxon>
        <taxon>Eurotiomycetes</taxon>
        <taxon>Eurotiomycetidae</taxon>
        <taxon>Eurotiales</taxon>
        <taxon>Aspergillaceae</taxon>
        <taxon>Aspergillus</taxon>
        <taxon>Aspergillus subgen. Nidulantes</taxon>
    </lineage>
</organism>
<reference evidence="1 2" key="1">
    <citation type="submission" date="2024-07" db="EMBL/GenBank/DDBJ databases">
        <title>Section-level genome sequencing and comparative genomics of Aspergillus sections Usti and Cavernicolus.</title>
        <authorList>
            <consortium name="Lawrence Berkeley National Laboratory"/>
            <person name="Nybo J.L."/>
            <person name="Vesth T.C."/>
            <person name="Theobald S."/>
            <person name="Frisvad J.C."/>
            <person name="Larsen T.O."/>
            <person name="Kjaerboelling I."/>
            <person name="Rothschild-Mancinelli K."/>
            <person name="Lyhne E.K."/>
            <person name="Kogle M.E."/>
            <person name="Barry K."/>
            <person name="Clum A."/>
            <person name="Na H."/>
            <person name="Ledsgaard L."/>
            <person name="Lin J."/>
            <person name="Lipzen A."/>
            <person name="Kuo A."/>
            <person name="Riley R."/>
            <person name="Mondo S."/>
            <person name="Labutti K."/>
            <person name="Haridas S."/>
            <person name="Pangalinan J."/>
            <person name="Salamov A.A."/>
            <person name="Simmons B.A."/>
            <person name="Magnuson J.K."/>
            <person name="Chen J."/>
            <person name="Drula E."/>
            <person name="Henrissat B."/>
            <person name="Wiebenga A."/>
            <person name="Lubbers R.J."/>
            <person name="Gomes A.C."/>
            <person name="Makela M.R."/>
            <person name="Stajich J."/>
            <person name="Grigoriev I.V."/>
            <person name="Mortensen U.H."/>
            <person name="De Vries R.P."/>
            <person name="Baker S.E."/>
            <person name="Andersen M.R."/>
        </authorList>
    </citation>
    <scope>NUCLEOTIDE SEQUENCE [LARGE SCALE GENOMIC DNA]</scope>
    <source>
        <strain evidence="1 2">CBS 123904</strain>
    </source>
</reference>